<organism evidence="1 2">
    <name type="scientific">Bacteroides fragilis str. S36L11</name>
    <dbReference type="NCBI Taxonomy" id="1339327"/>
    <lineage>
        <taxon>Bacteria</taxon>
        <taxon>Pseudomonadati</taxon>
        <taxon>Bacteroidota</taxon>
        <taxon>Bacteroidia</taxon>
        <taxon>Bacteroidales</taxon>
        <taxon>Bacteroidaceae</taxon>
        <taxon>Bacteroides</taxon>
    </lineage>
</organism>
<dbReference type="EMBL" id="JGDJ01000115">
    <property type="protein sequence ID" value="EXZ30901.1"/>
    <property type="molecule type" value="Genomic_DNA"/>
</dbReference>
<proteinExistence type="predicted"/>
<reference evidence="1 2" key="1">
    <citation type="submission" date="2014-02" db="EMBL/GenBank/DDBJ databases">
        <authorList>
            <person name="Sears C."/>
            <person name="Carroll K."/>
            <person name="Sack B.R."/>
            <person name="Qadri F."/>
            <person name="Myers L.L."/>
            <person name="Chung G.-T."/>
            <person name="Escheverria P."/>
            <person name="Fraser C.M."/>
            <person name="Sadzewicz L."/>
            <person name="Shefchek K.A."/>
            <person name="Tallon L."/>
            <person name="Das S.P."/>
            <person name="Daugherty S."/>
            <person name="Mongodin E.F."/>
        </authorList>
    </citation>
    <scope>NUCLEOTIDE SEQUENCE [LARGE SCALE GENOMIC DNA]</scope>
    <source>
        <strain evidence="1 2">S36L11</strain>
    </source>
</reference>
<evidence type="ECO:0000313" key="1">
    <source>
        <dbReference type="EMBL" id="EXZ30901.1"/>
    </source>
</evidence>
<evidence type="ECO:0000313" key="2">
    <source>
        <dbReference type="Proteomes" id="UP000022082"/>
    </source>
</evidence>
<sequence length="80" mass="8704">MEQTNNAKARYIPTRVAVCKRCEGKGVVFEYSDENRTKVSGSCQCPTCLGSGRVKVTSSVITTIKPFVPGKDDKEGMLAM</sequence>
<name>A0A016ARH6_BACFG</name>
<dbReference type="SUPFAM" id="SSF57938">
    <property type="entry name" value="DnaJ/Hsp40 cysteine-rich domain"/>
    <property type="match status" value="1"/>
</dbReference>
<gene>
    <name evidence="1" type="ORF">M136_5357</name>
</gene>
<dbReference type="RefSeq" id="WP_005779462.1">
    <property type="nucleotide sequence ID" value="NZ_JGDJ01000115.1"/>
</dbReference>
<dbReference type="InterPro" id="IPR036410">
    <property type="entry name" value="HSP_DnaJ_Cys-rich_dom_sf"/>
</dbReference>
<dbReference type="AlphaFoldDB" id="A0A016ARH6"/>
<comment type="caution">
    <text evidence="1">The sequence shown here is derived from an EMBL/GenBank/DDBJ whole genome shotgun (WGS) entry which is preliminary data.</text>
</comment>
<protein>
    <submittedName>
        <fullName evidence="1">Uncharacterized protein</fullName>
    </submittedName>
</protein>
<dbReference type="GeneID" id="60062066"/>
<accession>A0A016ARH6</accession>
<dbReference type="PATRIC" id="fig|1339327.3.peg.570"/>
<dbReference type="Proteomes" id="UP000022082">
    <property type="component" value="Unassembled WGS sequence"/>
</dbReference>